<feature type="region of interest" description="Disordered" evidence="1">
    <location>
        <begin position="277"/>
        <end position="296"/>
    </location>
</feature>
<feature type="domain" description="NodB homology" evidence="2">
    <location>
        <begin position="344"/>
        <end position="448"/>
    </location>
</feature>
<comment type="caution">
    <text evidence="3">The sequence shown here is derived from an EMBL/GenBank/DDBJ whole genome shotgun (WGS) entry which is preliminary data.</text>
</comment>
<organism evidence="3 4">
    <name type="scientific">Carpinus fangiana</name>
    <dbReference type="NCBI Taxonomy" id="176857"/>
    <lineage>
        <taxon>Eukaryota</taxon>
        <taxon>Viridiplantae</taxon>
        <taxon>Streptophyta</taxon>
        <taxon>Embryophyta</taxon>
        <taxon>Tracheophyta</taxon>
        <taxon>Spermatophyta</taxon>
        <taxon>Magnoliopsida</taxon>
        <taxon>eudicotyledons</taxon>
        <taxon>Gunneridae</taxon>
        <taxon>Pentapetalae</taxon>
        <taxon>rosids</taxon>
        <taxon>fabids</taxon>
        <taxon>Fagales</taxon>
        <taxon>Betulaceae</taxon>
        <taxon>Carpinus</taxon>
    </lineage>
</organism>
<dbReference type="PRINTS" id="PR00081">
    <property type="entry name" value="GDHRDH"/>
</dbReference>
<dbReference type="Pfam" id="PF13561">
    <property type="entry name" value="adh_short_C2"/>
    <property type="match status" value="1"/>
</dbReference>
<dbReference type="InterPro" id="IPR011330">
    <property type="entry name" value="Glyco_hydro/deAcase_b/a-brl"/>
</dbReference>
<sequence>MSFLGIDGLHAFVTGAAGGIGSAIVKELLANGANVTAHDLRPISGETLPASSKLRIVQGDIADEASIASSFKEAFTSPFGPVSILAANAGITDESASYPLWELPTELWDRVYSVNVRGTFFTVKNFLSEVQSYQRQQSEPLRNLAVVITGSECGKFGQAGHAEYASGKAALQYGLVRTVKNEIGRLNARGRVNAVAPGWVDTALIGDRLADPREMWAETQGTVALRKIAQPEDVARTVAFLASERVSGHISGQCVSVDGGMEGRVVWREEEIISQQTSSLSTVPPPSRTTLSTAPTLKTPKQGKIKVLLSVDFDAVSGWLGTGQHPSNNMSDYSAGFFSARVGVPRLLRLFSRLGVSKHVTWFLPGHSIESFPDRARAIVASGAEIGLHGYCHEGAPQLTEQQEADVLDRCIAVAHALTGKPPAGYRAPLYQLRESTAALLQARGLRYDASLTHHDSRMYRLPASPIPAIVAPAFTPDARAADWMVPLPQGITAPDAARRALVEVPSNWYGEDMTPLQFYPHTENSAGYVPTGVVEGMWKERMEFLIREANEEPFEGEVGPTVFTLTLHPDTSGMAHIIGMVERFIGWCKGLEKEGIVEFSTMGDAVDTFVKAGG</sequence>
<dbReference type="SUPFAM" id="SSF88713">
    <property type="entry name" value="Glycoside hydrolase/deacetylase"/>
    <property type="match status" value="1"/>
</dbReference>
<evidence type="ECO:0000256" key="1">
    <source>
        <dbReference type="SAM" id="MobiDB-lite"/>
    </source>
</evidence>
<dbReference type="GO" id="GO:0016810">
    <property type="term" value="F:hydrolase activity, acting on carbon-nitrogen (but not peptide) bonds"/>
    <property type="evidence" value="ECO:0007669"/>
    <property type="project" value="InterPro"/>
</dbReference>
<evidence type="ECO:0000313" key="3">
    <source>
        <dbReference type="EMBL" id="KAB8698116.1"/>
    </source>
</evidence>
<dbReference type="Gene3D" id="3.40.50.720">
    <property type="entry name" value="NAD(P)-binding Rossmann-like Domain"/>
    <property type="match status" value="1"/>
</dbReference>
<dbReference type="SUPFAM" id="SSF51735">
    <property type="entry name" value="NAD(P)-binding Rossmann-fold domains"/>
    <property type="match status" value="1"/>
</dbReference>
<dbReference type="EMBL" id="VIBQ01000089">
    <property type="protein sequence ID" value="KAB8698116.1"/>
    <property type="molecule type" value="Genomic_DNA"/>
</dbReference>
<evidence type="ECO:0000259" key="2">
    <source>
        <dbReference type="Pfam" id="PF01522"/>
    </source>
</evidence>
<keyword evidence="4" id="KW-1185">Reference proteome</keyword>
<dbReference type="Proteomes" id="UP000327013">
    <property type="component" value="Unassembled WGS sequence"/>
</dbReference>
<dbReference type="CDD" id="cd05233">
    <property type="entry name" value="SDR_c"/>
    <property type="match status" value="1"/>
</dbReference>
<dbReference type="InterPro" id="IPR036291">
    <property type="entry name" value="NAD(P)-bd_dom_sf"/>
</dbReference>
<dbReference type="Gene3D" id="3.20.20.370">
    <property type="entry name" value="Glycoside hydrolase/deacetylase"/>
    <property type="match status" value="1"/>
</dbReference>
<gene>
    <name evidence="3" type="ORF">FH972_026366</name>
</gene>
<accession>A0A5N6L499</accession>
<dbReference type="PANTHER" id="PTHR47561">
    <property type="entry name" value="POLYSACCHARIDE DEACETYLASE FAMILY PROTEIN (AFU_ORTHOLOGUE AFUA_6G05030)"/>
    <property type="match status" value="1"/>
</dbReference>
<evidence type="ECO:0000313" key="4">
    <source>
        <dbReference type="Proteomes" id="UP000327013"/>
    </source>
</evidence>
<dbReference type="GO" id="GO:0005975">
    <property type="term" value="P:carbohydrate metabolic process"/>
    <property type="evidence" value="ECO:0007669"/>
    <property type="project" value="InterPro"/>
</dbReference>
<reference evidence="3 4" key="1">
    <citation type="submission" date="2019-06" db="EMBL/GenBank/DDBJ databases">
        <title>A chromosomal-level reference genome of Carpinus fangiana (Coryloideae, Betulaceae).</title>
        <authorList>
            <person name="Yang X."/>
            <person name="Wang Z."/>
            <person name="Zhang L."/>
            <person name="Hao G."/>
            <person name="Liu J."/>
            <person name="Yang Y."/>
        </authorList>
    </citation>
    <scope>NUCLEOTIDE SEQUENCE [LARGE SCALE GENOMIC DNA]</scope>
    <source>
        <strain evidence="3">Cfa_2016G</strain>
        <tissue evidence="3">Leaf</tissue>
    </source>
</reference>
<dbReference type="PANTHER" id="PTHR47561:SF2">
    <property type="entry name" value="HYPOTHETICAL POLYSACCHARIDE DEACETYLASE (EUROFUNG)"/>
    <property type="match status" value="1"/>
</dbReference>
<dbReference type="InterPro" id="IPR002347">
    <property type="entry name" value="SDR_fam"/>
</dbReference>
<protein>
    <recommendedName>
        <fullName evidence="2">NodB homology domain-containing protein</fullName>
    </recommendedName>
</protein>
<name>A0A5N6L499_9ROSI</name>
<dbReference type="AlphaFoldDB" id="A0A5N6L499"/>
<proteinExistence type="predicted"/>
<dbReference type="InterPro" id="IPR002509">
    <property type="entry name" value="NODB_dom"/>
</dbReference>
<dbReference type="Pfam" id="PF01522">
    <property type="entry name" value="Polysacc_deac_1"/>
    <property type="match status" value="1"/>
</dbReference>
<dbReference type="OrthoDB" id="3162524at2759"/>